<dbReference type="Proteomes" id="UP000284706">
    <property type="component" value="Unassembled WGS sequence"/>
</dbReference>
<dbReference type="GO" id="GO:0016491">
    <property type="term" value="F:oxidoreductase activity"/>
    <property type="evidence" value="ECO:0007669"/>
    <property type="project" value="InterPro"/>
</dbReference>
<accession>A0A409Y1Z5</accession>
<proteinExistence type="predicted"/>
<dbReference type="InterPro" id="IPR000358">
    <property type="entry name" value="RNR_small_fam"/>
</dbReference>
<dbReference type="Gene3D" id="1.10.620.20">
    <property type="entry name" value="Ribonucleotide Reductase, subunit A"/>
    <property type="match status" value="1"/>
</dbReference>
<dbReference type="STRING" id="231916.A0A409Y1Z5"/>
<evidence type="ECO:0000313" key="2">
    <source>
        <dbReference type="EMBL" id="PPQ97066.1"/>
    </source>
</evidence>
<evidence type="ECO:0000313" key="3">
    <source>
        <dbReference type="Proteomes" id="UP000284706"/>
    </source>
</evidence>
<dbReference type="InParanoid" id="A0A409Y1Z5"/>
<sequence length="375" mass="43345">MPFESSDEPVLTAEPSRLTLFPIKFHAIWRFYRWRAESAQSWALDPLVFDADLKSWESPPSPVVRHTIIFYIDLMLRGHQRMFDGLYHAVLEKITCPEVRCVLELFISKENVQADALYRAKKAFVDAMPPDDTPPFVYDDDVLEGLLEEKLLFTSVSDDSQRSVVDGLLILASAKRVFSFSIYSVLQWILVVNNFRLPGLLRIIERIELDADSFVHFISLVLCHMPRRPPYEQFDRALSRAVSIEHRFAKNVISPADVDPLSAWITHESMKDYINYVAHTFYQSLGHRAKIYWPNSMQYPWMNHTEGRGVAFILERAMENAYSEEVPPYTDHPIAGKGLINEYSYPPPDNRPSPVTSEHDFDEGDCDDDYDMETL</sequence>
<dbReference type="GO" id="GO:0009263">
    <property type="term" value="P:deoxyribonucleotide biosynthetic process"/>
    <property type="evidence" value="ECO:0007669"/>
    <property type="project" value="InterPro"/>
</dbReference>
<comment type="caution">
    <text evidence="2">The sequence shown here is derived from an EMBL/GenBank/DDBJ whole genome shotgun (WGS) entry which is preliminary data.</text>
</comment>
<dbReference type="SUPFAM" id="SSF47240">
    <property type="entry name" value="Ferritin-like"/>
    <property type="match status" value="1"/>
</dbReference>
<dbReference type="InterPro" id="IPR009078">
    <property type="entry name" value="Ferritin-like_SF"/>
</dbReference>
<dbReference type="AlphaFoldDB" id="A0A409Y1Z5"/>
<feature type="compositionally biased region" description="Acidic residues" evidence="1">
    <location>
        <begin position="360"/>
        <end position="375"/>
    </location>
</feature>
<dbReference type="Pfam" id="PF00268">
    <property type="entry name" value="Ribonuc_red_sm"/>
    <property type="match status" value="1"/>
</dbReference>
<organism evidence="2 3">
    <name type="scientific">Gymnopilus dilepis</name>
    <dbReference type="NCBI Taxonomy" id="231916"/>
    <lineage>
        <taxon>Eukaryota</taxon>
        <taxon>Fungi</taxon>
        <taxon>Dikarya</taxon>
        <taxon>Basidiomycota</taxon>
        <taxon>Agaricomycotina</taxon>
        <taxon>Agaricomycetes</taxon>
        <taxon>Agaricomycetidae</taxon>
        <taxon>Agaricales</taxon>
        <taxon>Agaricineae</taxon>
        <taxon>Hymenogastraceae</taxon>
        <taxon>Gymnopilus</taxon>
    </lineage>
</organism>
<gene>
    <name evidence="2" type="ORF">CVT26_001248</name>
</gene>
<feature type="region of interest" description="Disordered" evidence="1">
    <location>
        <begin position="340"/>
        <end position="375"/>
    </location>
</feature>
<keyword evidence="3" id="KW-1185">Reference proteome</keyword>
<evidence type="ECO:0000256" key="1">
    <source>
        <dbReference type="SAM" id="MobiDB-lite"/>
    </source>
</evidence>
<name>A0A409Y1Z5_9AGAR</name>
<reference evidence="2 3" key="1">
    <citation type="journal article" date="2018" name="Evol. Lett.">
        <title>Horizontal gene cluster transfer increased hallucinogenic mushroom diversity.</title>
        <authorList>
            <person name="Reynolds H.T."/>
            <person name="Vijayakumar V."/>
            <person name="Gluck-Thaler E."/>
            <person name="Korotkin H.B."/>
            <person name="Matheny P.B."/>
            <person name="Slot J.C."/>
        </authorList>
    </citation>
    <scope>NUCLEOTIDE SEQUENCE [LARGE SCALE GENOMIC DNA]</scope>
    <source>
        <strain evidence="2 3">SRW20</strain>
    </source>
</reference>
<protein>
    <submittedName>
        <fullName evidence="2">Uncharacterized protein</fullName>
    </submittedName>
</protein>
<dbReference type="EMBL" id="NHYE01001295">
    <property type="protein sequence ID" value="PPQ97066.1"/>
    <property type="molecule type" value="Genomic_DNA"/>
</dbReference>
<dbReference type="InterPro" id="IPR012348">
    <property type="entry name" value="RNR-like"/>
</dbReference>